<proteinExistence type="predicted"/>
<name>A0ACD5A6E5_9ACTN</name>
<dbReference type="Proteomes" id="UP001432251">
    <property type="component" value="Chromosome"/>
</dbReference>
<gene>
    <name evidence="1" type="ORF">V2W30_05035</name>
</gene>
<organism evidence="1 2">
    <name type="scientific">Streptomyces citrinus</name>
    <dbReference type="NCBI Taxonomy" id="3118173"/>
    <lineage>
        <taxon>Bacteria</taxon>
        <taxon>Bacillati</taxon>
        <taxon>Actinomycetota</taxon>
        <taxon>Actinomycetes</taxon>
        <taxon>Kitasatosporales</taxon>
        <taxon>Streptomycetaceae</taxon>
        <taxon>Streptomyces</taxon>
    </lineage>
</organism>
<reference evidence="1" key="1">
    <citation type="journal article" date="2025" name="Int. J. Syst. Evol. Microbiol.">
        <title>Streptomyces citrinus sp. nov., with yellow diffusible pigment.</title>
        <authorList>
            <person name="He Y."/>
            <person name="Yang E."/>
            <person name="Xu J."/>
            <person name="Sun Y."/>
            <person name="Sun L."/>
        </authorList>
    </citation>
    <scope>NUCLEOTIDE SEQUENCE</scope>
    <source>
        <strain evidence="1">Q6</strain>
    </source>
</reference>
<keyword evidence="2" id="KW-1185">Reference proteome</keyword>
<evidence type="ECO:0000313" key="1">
    <source>
        <dbReference type="EMBL" id="WWQ62780.1"/>
    </source>
</evidence>
<dbReference type="EMBL" id="CP146022">
    <property type="protein sequence ID" value="WWQ62780.1"/>
    <property type="molecule type" value="Genomic_DNA"/>
</dbReference>
<protein>
    <submittedName>
        <fullName evidence="1">PPOX class F420-dependent oxidoreductase</fullName>
    </submittedName>
</protein>
<evidence type="ECO:0000313" key="2">
    <source>
        <dbReference type="Proteomes" id="UP001432251"/>
    </source>
</evidence>
<accession>A0ACD5A6E5</accession>
<sequence length="142" mass="15572">MAHKMTDEEWRAFVSEGTRTAKLSTVRADGSPHIAPVWFVLDGPDIVFNTGKDTVKGRNLARDGRVALCVDDERPPFSFVTIQGRAELSEDPAELLDSATRIGGRYMGADRAEEFGRRNAVPGELVVRVRVEKVVAMGDVAD</sequence>